<reference evidence="3 4" key="1">
    <citation type="submission" date="2020-01" db="EMBL/GenBank/DDBJ databases">
        <authorList>
            <consortium name="DOE Joint Genome Institute"/>
            <person name="Haridas S."/>
            <person name="Albert R."/>
            <person name="Binder M."/>
            <person name="Bloem J."/>
            <person name="Labutti K."/>
            <person name="Salamov A."/>
            <person name="Andreopoulos B."/>
            <person name="Baker S.E."/>
            <person name="Barry K."/>
            <person name="Bills G."/>
            <person name="Bluhm B.H."/>
            <person name="Cannon C."/>
            <person name="Castanera R."/>
            <person name="Culley D.E."/>
            <person name="Daum C."/>
            <person name="Ezra D."/>
            <person name="Gonzalez J.B."/>
            <person name="Henrissat B."/>
            <person name="Kuo A."/>
            <person name="Liang C."/>
            <person name="Lipzen A."/>
            <person name="Lutzoni F."/>
            <person name="Magnuson J."/>
            <person name="Mondo S."/>
            <person name="Nolan M."/>
            <person name="Ohm R."/>
            <person name="Pangilinan J."/>
            <person name="Park H.-J.H."/>
            <person name="Ramirez L."/>
            <person name="Alfaro M."/>
            <person name="Sun H."/>
            <person name="Tritt A."/>
            <person name="Yoshinaga Y."/>
            <person name="Zwiers L.-H.L."/>
            <person name="Turgeon B.G."/>
            <person name="Goodwin S.B."/>
            <person name="Spatafora J.W."/>
            <person name="Crous P.W."/>
            <person name="Grigoriev I.V."/>
        </authorList>
    </citation>
    <scope>NUCLEOTIDE SEQUENCE [LARGE SCALE GENOMIC DNA]</scope>
    <source>
        <strain evidence="3 4">CBS 611.86</strain>
    </source>
</reference>
<keyword evidence="1" id="KW-1133">Transmembrane helix</keyword>
<gene>
    <name evidence="3" type="ORF">BDV95DRAFT_668636</name>
</gene>
<evidence type="ECO:0000256" key="1">
    <source>
        <dbReference type="SAM" id="Phobius"/>
    </source>
</evidence>
<protein>
    <recommendedName>
        <fullName evidence="2">DUF8212 domain-containing protein</fullName>
    </recommendedName>
</protein>
<dbReference type="InterPro" id="IPR058525">
    <property type="entry name" value="DUF8212"/>
</dbReference>
<evidence type="ECO:0000313" key="4">
    <source>
        <dbReference type="Proteomes" id="UP000481861"/>
    </source>
</evidence>
<keyword evidence="1" id="KW-0472">Membrane</keyword>
<keyword evidence="4" id="KW-1185">Reference proteome</keyword>
<keyword evidence="1" id="KW-0812">Transmembrane</keyword>
<dbReference type="Pfam" id="PF26640">
    <property type="entry name" value="DUF8212"/>
    <property type="match status" value="1"/>
</dbReference>
<dbReference type="Gene3D" id="2.170.15.10">
    <property type="entry name" value="Proaerolysin, chain A, domain 3"/>
    <property type="match status" value="1"/>
</dbReference>
<dbReference type="PANTHER" id="PTHR10622:SF10">
    <property type="entry name" value="HET DOMAIN-CONTAINING PROTEIN"/>
    <property type="match status" value="1"/>
</dbReference>
<dbReference type="PANTHER" id="PTHR10622">
    <property type="entry name" value="HET DOMAIN-CONTAINING PROTEIN"/>
    <property type="match status" value="1"/>
</dbReference>
<evidence type="ECO:0000259" key="2">
    <source>
        <dbReference type="Pfam" id="PF26640"/>
    </source>
</evidence>
<evidence type="ECO:0000313" key="3">
    <source>
        <dbReference type="EMBL" id="KAF2871314.1"/>
    </source>
</evidence>
<sequence>MILFNAAWEVIGTKDDLATQISRITKIDIYYLGADTTRLGRASIAEKMCWASTRNTTREEDIAYCLLGIFDINIPLLYGEGSNAFRRLQEEIMKQSNDQSIFAWGLLSPRSYADETYNRQYRFLAQSPSDFNGSGIIVRSVNPRPTKPYALTNRGLQIEFPILKLEEGTFACLNCRFANNFFADLAIPILQEGQSDQFQRCDGLPRAIPITVSRRANVQSMYISMIPENSASRSDPLENSFLLRGMPAIFTTQVYPSDSWYPSLRAIRLNQDIDQDPMKSERTRVLVSVNNWRGRQFCFMLGHRRSQILGNWVPDGRILPISNDNNEDIAQLHARWESESLSSLPRLHKSTYGVIRLRITPRIVRGTRLVVVDVIISDSNFTITEAIEQMVWFRQAITNQIASVYVRLRALTLSHAFVLRLIATFLVGLILLPLQQSIRAYLGDIWIMIALMCTFITMIPESPTYSLDAAYKTPRRDVLLCMDCTSTILDELAPAHVYGCRDQDTLDKYKKEKLGMSRTSIGSLTVKNNNLEGEGSIPIGFTLEPAIKKETSKTFTTSMSHSITASFGVKVKVEAGVPEVSSESTEWSAEVGYGFTHMKSDSSTETDTFIFEWKTGSTAREGLPAGKAAHYAQSDCKQMAIKDIPKDAKDVHEAKGEPIVPARRAIQSNG</sequence>
<accession>A0A7C8I5H8</accession>
<dbReference type="SUPFAM" id="SSF56973">
    <property type="entry name" value="Aerolisin/ETX pore-forming domain"/>
    <property type="match status" value="1"/>
</dbReference>
<dbReference type="AlphaFoldDB" id="A0A7C8I5H8"/>
<comment type="caution">
    <text evidence="3">The sequence shown here is derived from an EMBL/GenBank/DDBJ whole genome shotgun (WGS) entry which is preliminary data.</text>
</comment>
<name>A0A7C8I5H8_9PLEO</name>
<dbReference type="OrthoDB" id="674604at2759"/>
<dbReference type="Proteomes" id="UP000481861">
    <property type="component" value="Unassembled WGS sequence"/>
</dbReference>
<feature type="transmembrane region" description="Helical" evidence="1">
    <location>
        <begin position="417"/>
        <end position="434"/>
    </location>
</feature>
<organism evidence="3 4">
    <name type="scientific">Massariosphaeria phaeospora</name>
    <dbReference type="NCBI Taxonomy" id="100035"/>
    <lineage>
        <taxon>Eukaryota</taxon>
        <taxon>Fungi</taxon>
        <taxon>Dikarya</taxon>
        <taxon>Ascomycota</taxon>
        <taxon>Pezizomycotina</taxon>
        <taxon>Dothideomycetes</taxon>
        <taxon>Pleosporomycetidae</taxon>
        <taxon>Pleosporales</taxon>
        <taxon>Pleosporales incertae sedis</taxon>
        <taxon>Massariosphaeria</taxon>
    </lineage>
</organism>
<feature type="domain" description="DUF8212" evidence="2">
    <location>
        <begin position="83"/>
        <end position="167"/>
    </location>
</feature>
<proteinExistence type="predicted"/>
<feature type="transmembrane region" description="Helical" evidence="1">
    <location>
        <begin position="441"/>
        <end position="459"/>
    </location>
</feature>
<dbReference type="EMBL" id="JAADJZ010000012">
    <property type="protein sequence ID" value="KAF2871314.1"/>
    <property type="molecule type" value="Genomic_DNA"/>
</dbReference>